<dbReference type="GO" id="GO:0005829">
    <property type="term" value="C:cytosol"/>
    <property type="evidence" value="ECO:0007669"/>
    <property type="project" value="TreeGrafter"/>
</dbReference>
<dbReference type="PROSITE" id="PS00584">
    <property type="entry name" value="PFKB_KINASES_2"/>
    <property type="match status" value="1"/>
</dbReference>
<feature type="domain" description="Carbohydrate kinase PfkB" evidence="3">
    <location>
        <begin position="151"/>
        <end position="276"/>
    </location>
</feature>
<evidence type="ECO:0000256" key="2">
    <source>
        <dbReference type="ARBA" id="ARBA00022777"/>
    </source>
</evidence>
<sequence>MRVVIVGSVALDTIRTPGAVRADLLGGSASYASLAARFFARPAIVAVVGDDFPAADWETLAGAGVDLAGVERASGPTFRWDGSYDASLKERVTLRTEVGVFGAFRPVLPEPVRGAEALLLGNIDPALQEGVLAQMPAVALSAIDTMNYWIGSAREALLAVLPRVHLLLLNDEEARELTGEADLVRASLAALRLGAEVIVIKRGPNGVTACGPWGWLALPALPLESVVDPTGAGDAFAGGLVGCLAGRDWRRRDAFACALAAGTALASLSVEAFGVAGLARADARAVAERCRMLGELCRFDPPETR</sequence>
<dbReference type="InterPro" id="IPR002173">
    <property type="entry name" value="Carboh/pur_kinase_PfkB_CS"/>
</dbReference>
<evidence type="ECO:0000259" key="3">
    <source>
        <dbReference type="Pfam" id="PF00294"/>
    </source>
</evidence>
<evidence type="ECO:0000256" key="1">
    <source>
        <dbReference type="ARBA" id="ARBA00022679"/>
    </source>
</evidence>
<proteinExistence type="predicted"/>
<dbReference type="Pfam" id="PF00294">
    <property type="entry name" value="PfkB"/>
    <property type="match status" value="1"/>
</dbReference>
<dbReference type="EMBL" id="VGIY01000334">
    <property type="protein sequence ID" value="MBM3318362.1"/>
    <property type="molecule type" value="Genomic_DNA"/>
</dbReference>
<dbReference type="Gene3D" id="3.40.1190.20">
    <property type="match status" value="1"/>
</dbReference>
<dbReference type="PANTHER" id="PTHR10584:SF166">
    <property type="entry name" value="RIBOKINASE"/>
    <property type="match status" value="1"/>
</dbReference>
<accession>A0A938BRJ0</accession>
<reference evidence="4" key="1">
    <citation type="submission" date="2019-03" db="EMBL/GenBank/DDBJ databases">
        <title>Lake Tanganyika Metagenome-Assembled Genomes (MAGs).</title>
        <authorList>
            <person name="Tran P."/>
        </authorList>
    </citation>
    <scope>NUCLEOTIDE SEQUENCE</scope>
    <source>
        <strain evidence="4">M_DeepCast_400m_m2_100</strain>
    </source>
</reference>
<protein>
    <submittedName>
        <fullName evidence="4">Sugar kinase</fullName>
    </submittedName>
</protein>
<dbReference type="PANTHER" id="PTHR10584">
    <property type="entry name" value="SUGAR KINASE"/>
    <property type="match status" value="1"/>
</dbReference>
<dbReference type="InterPro" id="IPR029056">
    <property type="entry name" value="Ribokinase-like"/>
</dbReference>
<dbReference type="AlphaFoldDB" id="A0A938BRJ0"/>
<name>A0A938BRJ0_UNCEI</name>
<keyword evidence="1" id="KW-0808">Transferase</keyword>
<evidence type="ECO:0000313" key="5">
    <source>
        <dbReference type="Proteomes" id="UP000748308"/>
    </source>
</evidence>
<evidence type="ECO:0000313" key="4">
    <source>
        <dbReference type="EMBL" id="MBM3318362.1"/>
    </source>
</evidence>
<dbReference type="SUPFAM" id="SSF53613">
    <property type="entry name" value="Ribokinase-like"/>
    <property type="match status" value="1"/>
</dbReference>
<dbReference type="Proteomes" id="UP000748308">
    <property type="component" value="Unassembled WGS sequence"/>
</dbReference>
<gene>
    <name evidence="4" type="ORF">FJY75_10980</name>
</gene>
<dbReference type="GO" id="GO:0016301">
    <property type="term" value="F:kinase activity"/>
    <property type="evidence" value="ECO:0007669"/>
    <property type="project" value="UniProtKB-KW"/>
</dbReference>
<comment type="caution">
    <text evidence="4">The sequence shown here is derived from an EMBL/GenBank/DDBJ whole genome shotgun (WGS) entry which is preliminary data.</text>
</comment>
<keyword evidence="2 4" id="KW-0418">Kinase</keyword>
<dbReference type="InterPro" id="IPR011611">
    <property type="entry name" value="PfkB_dom"/>
</dbReference>
<organism evidence="4 5">
    <name type="scientific">Eiseniibacteriota bacterium</name>
    <dbReference type="NCBI Taxonomy" id="2212470"/>
    <lineage>
        <taxon>Bacteria</taxon>
        <taxon>Candidatus Eiseniibacteriota</taxon>
    </lineage>
</organism>